<evidence type="ECO:0000313" key="2">
    <source>
        <dbReference type="EMBL" id="XBS22646.1"/>
    </source>
</evidence>
<feature type="region of interest" description="Disordered" evidence="1">
    <location>
        <begin position="857"/>
        <end position="911"/>
    </location>
</feature>
<accession>A0AAU7P199</accession>
<keyword evidence="2" id="KW-0614">Plasmid</keyword>
<reference evidence="2 3" key="1">
    <citation type="journal article" date="2024" name="Microbiology">
        <title>Methylomarinum rosea sp. nov., a novel halophilic methanotrophic bacterium from the hypersaline Lake Elton.</title>
        <authorList>
            <person name="Suleimanov R.Z."/>
            <person name="Oshkin I.Y."/>
            <person name="Danilova O.V."/>
            <person name="Suzina N.E."/>
            <person name="Dedysh S.N."/>
        </authorList>
    </citation>
    <scope>NUCLEOTIDE SEQUENCE [LARGE SCALE GENOMIC DNA]</scope>
    <source>
        <strain evidence="2 3">Ch1-1</strain>
        <plasmid evidence="3">unnamed2</plasmid>
    </source>
</reference>
<sequence length="989" mass="113541">MSNKLSLDKKSSLDIQKYLALPLDQLPIPKKFRMVVRKIRNINYETGVYPREPIVNNLINLDEALFEKSPGIGKKSVNLFRELKQNLPKYLNEWYEFNKNSLDQQMSSNVLPEQTARATSPMLISANPDMEKLKKQIAGTHSVSERQRIYMKQQEMEASLLNNTGHVKIKDLDQHLFFRLQQFVESLSLHEKLLFNMYWGLTTTTASKDSYAFRYCFDLESVNALIQRLNQRLVELHDSEETIDWSDYITPYFSANLISSLPQTAALFILKSRLPYLIELICQHMPGTLADKHDVIPHPGWLTPFLCWNKLPVNIAQLNAYLVLNYDLTPIFANHLAKKLCDHYLIINDFSIVSANTLPPIAIANLLQNYPSGLEWEELVSHYNRTYPNLPPLNKESVPKDILSSQAVYSSGLSQYKHIKFSPFGPLEVIPLMEQIQEYCEYNSITEISLHKCWEALKDRLSKLDFYQFRYLLNCFGLRYGLLCRRDDGATFLQYQHEAAFAAFFKRAAPSRSSKQMFAYTGITEQCILTALQKQETAINYKSLTDLTGLSIAEAKQGVKKLITEGQVIFNYGQNGFMLSEKLFADIDISLAEEQIQQLFSATHKQLHVSGVKWELDSFFNISRHLSFYKSLMTYLANINHWHIQGDFLSSRPITEDLSTPKSNMILDVAGFEELTLEQHMLMIHSQVFSDHFTQLKQLPVSRFQRISLSAMRFKQLKKLMDYLTQGFKLFRHTLHGHQRAIFDNYWFYENDAARNTTSAERLDKIAARYLVSTATIKVIEKEFNALFLTFLDIDWNSITMLLQKDLTKTAKQFQLLPDHLIFNHLLALTGLSAQQKHRLNSLLALDSAKPLKAAKKVTGKTSKKASQLEASSEMPTKDSDMAPPEKATAKKKKTAAKPKKRGRPLREEDANSPEALFALIEDDLKSSATLEDSILILLEKASKALNVNDVYLVLQNQGDRQECFDALNRLVDINKITVNKQYLYSLKS</sequence>
<organism evidence="2 3">
    <name type="scientific">Methylomarinum roseum</name>
    <dbReference type="NCBI Taxonomy" id="3067653"/>
    <lineage>
        <taxon>Bacteria</taxon>
        <taxon>Pseudomonadati</taxon>
        <taxon>Pseudomonadota</taxon>
        <taxon>Gammaproteobacteria</taxon>
        <taxon>Methylococcales</taxon>
        <taxon>Methylococcaceae</taxon>
        <taxon>Methylomarinum</taxon>
    </lineage>
</organism>
<protein>
    <submittedName>
        <fullName evidence="2">Uncharacterized protein</fullName>
    </submittedName>
</protein>
<evidence type="ECO:0000256" key="1">
    <source>
        <dbReference type="SAM" id="MobiDB-lite"/>
    </source>
</evidence>
<geneLocation type="plasmid" evidence="2 3">
    <name>unnamed2</name>
</geneLocation>
<dbReference type="RefSeq" id="WP_349432784.1">
    <property type="nucleotide sequence ID" value="NZ_CP157744.1"/>
</dbReference>
<dbReference type="EMBL" id="CP157744">
    <property type="protein sequence ID" value="XBS22646.1"/>
    <property type="molecule type" value="Genomic_DNA"/>
</dbReference>
<feature type="compositionally biased region" description="Basic residues" evidence="1">
    <location>
        <begin position="890"/>
        <end position="904"/>
    </location>
</feature>
<dbReference type="AlphaFoldDB" id="A0AAU7P199"/>
<proteinExistence type="predicted"/>
<keyword evidence="3" id="KW-1185">Reference proteome</keyword>
<dbReference type="KEGG" id="mech:Q9L42_020245"/>
<dbReference type="Proteomes" id="UP001225378">
    <property type="component" value="Plasmid unnamed2"/>
</dbReference>
<name>A0AAU7P199_9GAMM</name>
<feature type="compositionally biased region" description="Polar residues" evidence="1">
    <location>
        <begin position="865"/>
        <end position="875"/>
    </location>
</feature>
<evidence type="ECO:0000313" key="3">
    <source>
        <dbReference type="Proteomes" id="UP001225378"/>
    </source>
</evidence>
<gene>
    <name evidence="2" type="ORF">Q9L42_020245</name>
</gene>